<protein>
    <submittedName>
        <fullName evidence="1">Uncharacterized protein</fullName>
    </submittedName>
</protein>
<dbReference type="Proteomes" id="UP000015106">
    <property type="component" value="Chromosome 6"/>
</dbReference>
<dbReference type="EnsemblPlants" id="TuG1812G0600004427.01.T01">
    <property type="protein sequence ID" value="TuG1812G0600004427.01.T01.cds269346"/>
    <property type="gene ID" value="TuG1812G0600004427.01"/>
</dbReference>
<reference evidence="2" key="1">
    <citation type="journal article" date="2013" name="Nature">
        <title>Draft genome of the wheat A-genome progenitor Triticum urartu.</title>
        <authorList>
            <person name="Ling H.Q."/>
            <person name="Zhao S."/>
            <person name="Liu D."/>
            <person name="Wang J."/>
            <person name="Sun H."/>
            <person name="Zhang C."/>
            <person name="Fan H."/>
            <person name="Li D."/>
            <person name="Dong L."/>
            <person name="Tao Y."/>
            <person name="Gao C."/>
            <person name="Wu H."/>
            <person name="Li Y."/>
            <person name="Cui Y."/>
            <person name="Guo X."/>
            <person name="Zheng S."/>
            <person name="Wang B."/>
            <person name="Yu K."/>
            <person name="Liang Q."/>
            <person name="Yang W."/>
            <person name="Lou X."/>
            <person name="Chen J."/>
            <person name="Feng M."/>
            <person name="Jian J."/>
            <person name="Zhang X."/>
            <person name="Luo G."/>
            <person name="Jiang Y."/>
            <person name="Liu J."/>
            <person name="Wang Z."/>
            <person name="Sha Y."/>
            <person name="Zhang B."/>
            <person name="Wu H."/>
            <person name="Tang D."/>
            <person name="Shen Q."/>
            <person name="Xue P."/>
            <person name="Zou S."/>
            <person name="Wang X."/>
            <person name="Liu X."/>
            <person name="Wang F."/>
            <person name="Yang Y."/>
            <person name="An X."/>
            <person name="Dong Z."/>
            <person name="Zhang K."/>
            <person name="Zhang X."/>
            <person name="Luo M.C."/>
            <person name="Dvorak J."/>
            <person name="Tong Y."/>
            <person name="Wang J."/>
            <person name="Yang H."/>
            <person name="Li Z."/>
            <person name="Wang D."/>
            <person name="Zhang A."/>
            <person name="Wang J."/>
        </authorList>
    </citation>
    <scope>NUCLEOTIDE SEQUENCE</scope>
    <source>
        <strain evidence="2">cv. G1812</strain>
    </source>
</reference>
<accession>A0A8R7QV37</accession>
<keyword evidence="2" id="KW-1185">Reference proteome</keyword>
<reference evidence="1" key="3">
    <citation type="submission" date="2022-06" db="UniProtKB">
        <authorList>
            <consortium name="EnsemblPlants"/>
        </authorList>
    </citation>
    <scope>IDENTIFICATION</scope>
</reference>
<proteinExistence type="predicted"/>
<dbReference type="AlphaFoldDB" id="A0A8R7QV37"/>
<organism evidence="1 2">
    <name type="scientific">Triticum urartu</name>
    <name type="common">Red wild einkorn</name>
    <name type="synonym">Crithodium urartu</name>
    <dbReference type="NCBI Taxonomy" id="4572"/>
    <lineage>
        <taxon>Eukaryota</taxon>
        <taxon>Viridiplantae</taxon>
        <taxon>Streptophyta</taxon>
        <taxon>Embryophyta</taxon>
        <taxon>Tracheophyta</taxon>
        <taxon>Spermatophyta</taxon>
        <taxon>Magnoliopsida</taxon>
        <taxon>Liliopsida</taxon>
        <taxon>Poales</taxon>
        <taxon>Poaceae</taxon>
        <taxon>BOP clade</taxon>
        <taxon>Pooideae</taxon>
        <taxon>Triticodae</taxon>
        <taxon>Triticeae</taxon>
        <taxon>Triticinae</taxon>
        <taxon>Triticum</taxon>
    </lineage>
</organism>
<evidence type="ECO:0000313" key="1">
    <source>
        <dbReference type="EnsemblPlants" id="TuG1812G0600004427.01.T01.cds269346"/>
    </source>
</evidence>
<evidence type="ECO:0000313" key="2">
    <source>
        <dbReference type="Proteomes" id="UP000015106"/>
    </source>
</evidence>
<sequence>MLAKQKFLHQRKKVVPPIRKLLEILKNLKLVAMTTMIVITSTEDHCHILAL</sequence>
<reference evidence="1" key="2">
    <citation type="submission" date="2018-03" db="EMBL/GenBank/DDBJ databases">
        <title>The Triticum urartu genome reveals the dynamic nature of wheat genome evolution.</title>
        <authorList>
            <person name="Ling H."/>
            <person name="Ma B."/>
            <person name="Shi X."/>
            <person name="Liu H."/>
            <person name="Dong L."/>
            <person name="Sun H."/>
            <person name="Cao Y."/>
            <person name="Gao Q."/>
            <person name="Zheng S."/>
            <person name="Li Y."/>
            <person name="Yu Y."/>
            <person name="Du H."/>
            <person name="Qi M."/>
            <person name="Li Y."/>
            <person name="Yu H."/>
            <person name="Cui Y."/>
            <person name="Wang N."/>
            <person name="Chen C."/>
            <person name="Wu H."/>
            <person name="Zhao Y."/>
            <person name="Zhang J."/>
            <person name="Li Y."/>
            <person name="Zhou W."/>
            <person name="Zhang B."/>
            <person name="Hu W."/>
            <person name="Eijk M."/>
            <person name="Tang J."/>
            <person name="Witsenboer H."/>
            <person name="Zhao S."/>
            <person name="Li Z."/>
            <person name="Zhang A."/>
            <person name="Wang D."/>
            <person name="Liang C."/>
        </authorList>
    </citation>
    <scope>NUCLEOTIDE SEQUENCE [LARGE SCALE GENOMIC DNA]</scope>
    <source>
        <strain evidence="1">cv. G1812</strain>
    </source>
</reference>
<dbReference type="Gramene" id="TuG1812G0600004427.01.T01">
    <property type="protein sequence ID" value="TuG1812G0600004427.01.T01.cds269346"/>
    <property type="gene ID" value="TuG1812G0600004427.01"/>
</dbReference>
<name>A0A8R7QV37_TRIUA</name>